<feature type="non-terminal residue" evidence="2">
    <location>
        <position position="145"/>
    </location>
</feature>
<evidence type="ECO:0000313" key="2">
    <source>
        <dbReference type="EMBL" id="CAF4480000.1"/>
    </source>
</evidence>
<sequence>EKPFIELSIYETKGVRSNIMQFKYFKLLIQEFAVCVDQGLIVSILSFIKSEKPVTAPVINMDTDLELINKPLSTIIKEQTNSPSGEKEMYFDQIHLSPLKIHVSFSMHGANPSEELLAEYPFARFLLKTLNVAEVQDVILRLGYY</sequence>
<dbReference type="AlphaFoldDB" id="A0A8S2X5I2"/>
<dbReference type="PANTHER" id="PTHR16166:SF93">
    <property type="entry name" value="INTERMEMBRANE LIPID TRANSFER PROTEIN VPS13"/>
    <property type="match status" value="1"/>
</dbReference>
<comment type="similarity">
    <text evidence="1">Belongs to the VPS13 family.</text>
</comment>
<dbReference type="Proteomes" id="UP000682733">
    <property type="component" value="Unassembled WGS sequence"/>
</dbReference>
<accession>A0A8S2X5I2</accession>
<feature type="non-terminal residue" evidence="2">
    <location>
        <position position="1"/>
    </location>
</feature>
<comment type="caution">
    <text evidence="2">The sequence shown here is derived from an EMBL/GenBank/DDBJ whole genome shotgun (WGS) entry which is preliminary data.</text>
</comment>
<proteinExistence type="inferred from homology"/>
<organism evidence="2 3">
    <name type="scientific">Didymodactylos carnosus</name>
    <dbReference type="NCBI Taxonomy" id="1234261"/>
    <lineage>
        <taxon>Eukaryota</taxon>
        <taxon>Metazoa</taxon>
        <taxon>Spiralia</taxon>
        <taxon>Gnathifera</taxon>
        <taxon>Rotifera</taxon>
        <taxon>Eurotatoria</taxon>
        <taxon>Bdelloidea</taxon>
        <taxon>Philodinida</taxon>
        <taxon>Philodinidae</taxon>
        <taxon>Didymodactylos</taxon>
    </lineage>
</organism>
<evidence type="ECO:0000256" key="1">
    <source>
        <dbReference type="ARBA" id="ARBA00006545"/>
    </source>
</evidence>
<protein>
    <submittedName>
        <fullName evidence="2">Uncharacterized protein</fullName>
    </submittedName>
</protein>
<dbReference type="InterPro" id="IPR026847">
    <property type="entry name" value="VPS13"/>
</dbReference>
<dbReference type="GO" id="GO:0045053">
    <property type="term" value="P:protein retention in Golgi apparatus"/>
    <property type="evidence" value="ECO:0007669"/>
    <property type="project" value="TreeGrafter"/>
</dbReference>
<dbReference type="GO" id="GO:0006623">
    <property type="term" value="P:protein targeting to vacuole"/>
    <property type="evidence" value="ECO:0007669"/>
    <property type="project" value="TreeGrafter"/>
</dbReference>
<gene>
    <name evidence="2" type="ORF">TMI583_LOCUS47105</name>
</gene>
<dbReference type="EMBL" id="CAJOBA010089941">
    <property type="protein sequence ID" value="CAF4480000.1"/>
    <property type="molecule type" value="Genomic_DNA"/>
</dbReference>
<name>A0A8S2X5I2_9BILA</name>
<evidence type="ECO:0000313" key="3">
    <source>
        <dbReference type="Proteomes" id="UP000682733"/>
    </source>
</evidence>
<dbReference type="PANTHER" id="PTHR16166">
    <property type="entry name" value="VACUOLAR PROTEIN SORTING-ASSOCIATED PROTEIN VPS13"/>
    <property type="match status" value="1"/>
</dbReference>
<reference evidence="2" key="1">
    <citation type="submission" date="2021-02" db="EMBL/GenBank/DDBJ databases">
        <authorList>
            <person name="Nowell W R."/>
        </authorList>
    </citation>
    <scope>NUCLEOTIDE SEQUENCE</scope>
</reference>